<dbReference type="AlphaFoldDB" id="A0A418NHD7"/>
<keyword evidence="4" id="KW-1185">Reference proteome</keyword>
<gene>
    <name evidence="3" type="ORF">D2V04_09215</name>
</gene>
<evidence type="ECO:0000256" key="1">
    <source>
        <dbReference type="SAM" id="MobiDB-lite"/>
    </source>
</evidence>
<keyword evidence="2" id="KW-0472">Membrane</keyword>
<keyword evidence="2" id="KW-0812">Transmembrane</keyword>
<sequence>MRRIGDILGARRRGGPEETAVGIAGTRSESLHRLQVGLSGLAAIVLMLALANVIMDRANRTEAASVPDAAATVLPPVHSQQNDPLADAGVVPDVPVRPEPTPTSTQVPVIVLDPDDAPDPE</sequence>
<dbReference type="OrthoDB" id="7509339at2"/>
<comment type="caution">
    <text evidence="3">The sequence shown here is derived from an EMBL/GenBank/DDBJ whole genome shotgun (WGS) entry which is preliminary data.</text>
</comment>
<dbReference type="RefSeq" id="WP_119513290.1">
    <property type="nucleotide sequence ID" value="NZ_QXFK01000016.1"/>
</dbReference>
<proteinExistence type="predicted"/>
<dbReference type="EMBL" id="QXFK01000016">
    <property type="protein sequence ID" value="RIV78054.1"/>
    <property type="molecule type" value="Genomic_DNA"/>
</dbReference>
<dbReference type="Proteomes" id="UP000285092">
    <property type="component" value="Unassembled WGS sequence"/>
</dbReference>
<keyword evidence="2" id="KW-1133">Transmembrane helix</keyword>
<reference evidence="3 4" key="1">
    <citation type="submission" date="2018-08" db="EMBL/GenBank/DDBJ databases">
        <title>Altererythrobacter sp.Ery1 and Ery12, the genome sequencing of novel strains in genus Alterythrobacter.</title>
        <authorList>
            <person name="Cheng H."/>
            <person name="Wu Y.-H."/>
            <person name="Fang C."/>
            <person name="Xu X.-W."/>
        </authorList>
    </citation>
    <scope>NUCLEOTIDE SEQUENCE [LARGE SCALE GENOMIC DNA]</scope>
    <source>
        <strain evidence="3 4">Ery1</strain>
    </source>
</reference>
<protein>
    <submittedName>
        <fullName evidence="3">Uncharacterized protein</fullName>
    </submittedName>
</protein>
<evidence type="ECO:0000313" key="3">
    <source>
        <dbReference type="EMBL" id="RIV78054.1"/>
    </source>
</evidence>
<feature type="transmembrane region" description="Helical" evidence="2">
    <location>
        <begin position="36"/>
        <end position="55"/>
    </location>
</feature>
<organism evidence="3 4">
    <name type="scientific">Pelagerythrobacter aerophilus</name>
    <dbReference type="NCBI Taxonomy" id="2306995"/>
    <lineage>
        <taxon>Bacteria</taxon>
        <taxon>Pseudomonadati</taxon>
        <taxon>Pseudomonadota</taxon>
        <taxon>Alphaproteobacteria</taxon>
        <taxon>Sphingomonadales</taxon>
        <taxon>Erythrobacteraceae</taxon>
        <taxon>Pelagerythrobacter</taxon>
    </lineage>
</organism>
<accession>A0A418NHD7</accession>
<evidence type="ECO:0000256" key="2">
    <source>
        <dbReference type="SAM" id="Phobius"/>
    </source>
</evidence>
<evidence type="ECO:0000313" key="4">
    <source>
        <dbReference type="Proteomes" id="UP000285092"/>
    </source>
</evidence>
<feature type="region of interest" description="Disordered" evidence="1">
    <location>
        <begin position="74"/>
        <end position="121"/>
    </location>
</feature>
<name>A0A418NHD7_9SPHN</name>